<dbReference type="CDD" id="cd02440">
    <property type="entry name" value="AdoMet_MTases"/>
    <property type="match status" value="1"/>
</dbReference>
<dbReference type="InterPro" id="IPR036390">
    <property type="entry name" value="WH_DNA-bd_sf"/>
</dbReference>
<dbReference type="Pfam" id="PF00891">
    <property type="entry name" value="Methyltransf_2"/>
    <property type="match status" value="1"/>
</dbReference>
<dbReference type="PIRSF" id="PIRSF005739">
    <property type="entry name" value="O-mtase"/>
    <property type="match status" value="1"/>
</dbReference>
<dbReference type="PROSITE" id="PS51683">
    <property type="entry name" value="SAM_OMT_II"/>
    <property type="match status" value="1"/>
</dbReference>
<evidence type="ECO:0000313" key="8">
    <source>
        <dbReference type="Proteomes" id="UP000708148"/>
    </source>
</evidence>
<evidence type="ECO:0000256" key="2">
    <source>
        <dbReference type="ARBA" id="ARBA00022679"/>
    </source>
</evidence>
<dbReference type="Gene3D" id="1.10.10.10">
    <property type="entry name" value="Winged helix-like DNA-binding domain superfamily/Winged helix DNA-binding domain"/>
    <property type="match status" value="1"/>
</dbReference>
<evidence type="ECO:0000313" key="7">
    <source>
        <dbReference type="EMBL" id="CAD7702071.1"/>
    </source>
</evidence>
<dbReference type="EMBL" id="CAJHUC010001699">
    <property type="protein sequence ID" value="CAD7702071.1"/>
    <property type="molecule type" value="Genomic_DNA"/>
</dbReference>
<dbReference type="AlphaFoldDB" id="A0A8S1J3P9"/>
<dbReference type="GO" id="GO:0008171">
    <property type="term" value="F:O-methyltransferase activity"/>
    <property type="evidence" value="ECO:0007669"/>
    <property type="project" value="InterPro"/>
</dbReference>
<dbReference type="InterPro" id="IPR001077">
    <property type="entry name" value="COMT_C"/>
</dbReference>
<evidence type="ECO:0000259" key="5">
    <source>
        <dbReference type="Pfam" id="PF00891"/>
    </source>
</evidence>
<evidence type="ECO:0000256" key="4">
    <source>
        <dbReference type="PIRSR" id="PIRSR005739-1"/>
    </source>
</evidence>
<gene>
    <name evidence="7" type="ORF">OSTQU699_LOCUS7428</name>
</gene>
<keyword evidence="3" id="KW-0949">S-adenosyl-L-methionine</keyword>
<evidence type="ECO:0000259" key="6">
    <source>
        <dbReference type="Pfam" id="PF08100"/>
    </source>
</evidence>
<name>A0A8S1J3P9_9CHLO</name>
<feature type="domain" description="O-methyltransferase C-terminal" evidence="5">
    <location>
        <begin position="146"/>
        <end position="337"/>
    </location>
</feature>
<dbReference type="InterPro" id="IPR029063">
    <property type="entry name" value="SAM-dependent_MTases_sf"/>
</dbReference>
<evidence type="ECO:0000256" key="1">
    <source>
        <dbReference type="ARBA" id="ARBA00022603"/>
    </source>
</evidence>
<keyword evidence="1" id="KW-0489">Methyltransferase</keyword>
<proteinExistence type="predicted"/>
<organism evidence="7 8">
    <name type="scientific">Ostreobium quekettii</name>
    <dbReference type="NCBI Taxonomy" id="121088"/>
    <lineage>
        <taxon>Eukaryota</taxon>
        <taxon>Viridiplantae</taxon>
        <taxon>Chlorophyta</taxon>
        <taxon>core chlorophytes</taxon>
        <taxon>Ulvophyceae</taxon>
        <taxon>TCBD clade</taxon>
        <taxon>Bryopsidales</taxon>
        <taxon>Ostreobineae</taxon>
        <taxon>Ostreobiaceae</taxon>
        <taxon>Ostreobium</taxon>
    </lineage>
</organism>
<feature type="domain" description="O-methyltransferase dimerisation" evidence="6">
    <location>
        <begin position="33"/>
        <end position="109"/>
    </location>
</feature>
<dbReference type="OrthoDB" id="1606438at2759"/>
<comment type="caution">
    <text evidence="7">The sequence shown here is derived from an EMBL/GenBank/DDBJ whole genome shotgun (WGS) entry which is preliminary data.</text>
</comment>
<accession>A0A8S1J3P9</accession>
<dbReference type="GO" id="GO:0032259">
    <property type="term" value="P:methylation"/>
    <property type="evidence" value="ECO:0007669"/>
    <property type="project" value="UniProtKB-KW"/>
</dbReference>
<dbReference type="InterPro" id="IPR012967">
    <property type="entry name" value="COMT_dimerisation"/>
</dbReference>
<keyword evidence="2" id="KW-0808">Transferase</keyword>
<dbReference type="SUPFAM" id="SSF46785">
    <property type="entry name" value="Winged helix' DNA-binding domain"/>
    <property type="match status" value="1"/>
</dbReference>
<dbReference type="InterPro" id="IPR016461">
    <property type="entry name" value="COMT-like"/>
</dbReference>
<feature type="active site" description="Proton acceptor" evidence="4">
    <location>
        <position position="265"/>
    </location>
</feature>
<protein>
    <recommendedName>
        <fullName evidence="9">Methyltransferase</fullName>
    </recommendedName>
</protein>
<evidence type="ECO:0008006" key="9">
    <source>
        <dbReference type="Google" id="ProtNLM"/>
    </source>
</evidence>
<reference evidence="7" key="1">
    <citation type="submission" date="2020-12" db="EMBL/GenBank/DDBJ databases">
        <authorList>
            <person name="Iha C."/>
        </authorList>
    </citation>
    <scope>NUCLEOTIDE SEQUENCE</scope>
</reference>
<keyword evidence="8" id="KW-1185">Reference proteome</keyword>
<dbReference type="Pfam" id="PF08100">
    <property type="entry name" value="Dimerisation"/>
    <property type="match status" value="1"/>
</dbReference>
<dbReference type="GO" id="GO:0046983">
    <property type="term" value="F:protein dimerization activity"/>
    <property type="evidence" value="ECO:0007669"/>
    <property type="project" value="InterPro"/>
</dbReference>
<dbReference type="InterPro" id="IPR036388">
    <property type="entry name" value="WH-like_DNA-bd_sf"/>
</dbReference>
<dbReference type="SUPFAM" id="SSF53335">
    <property type="entry name" value="S-adenosyl-L-methionine-dependent methyltransferases"/>
    <property type="match status" value="1"/>
</dbReference>
<dbReference type="Proteomes" id="UP000708148">
    <property type="component" value="Unassembled WGS sequence"/>
</dbReference>
<dbReference type="Gene3D" id="3.40.50.150">
    <property type="entry name" value="Vaccinia Virus protein VP39"/>
    <property type="match status" value="1"/>
</dbReference>
<sequence>MGHAAAAERPQMAQAKGAATLGQPDPGYIMRIGLGFMGSRVLQVAVGLDLFTVLGDRSMTAQQMGQALGLHPRGQYDFFDALVALKLLDREGDGPEGRYRNMPSTAVFLDRRSPMCIGGMINMLNNREYNIWGKLLSGLKTGMSQGAKGQSIFDELESSEAQMEFLEAMNGVQNANFHTLAQKFDFQRYKTVCDVGCGLALLAIIVGGHHKHLSFHVLDLPAVTPHTQRRIDAAGMADRATVQAGDFFVSHLPNVDIVFMGNVLHDWDLEKKMVLIRKAYDALPEGGAFVVVEDVIDNGRRKNVFGLLMSLNMLVETGDGFNFTMADFQRWCCDVGFGRFDAIPLVGSSTALVAYK</sequence>
<evidence type="ECO:0000256" key="3">
    <source>
        <dbReference type="ARBA" id="ARBA00022691"/>
    </source>
</evidence>
<dbReference type="PANTHER" id="PTHR11746">
    <property type="entry name" value="O-METHYLTRANSFERASE"/>
    <property type="match status" value="1"/>
</dbReference>